<dbReference type="OrthoDB" id="3240950at2759"/>
<feature type="region of interest" description="Disordered" evidence="1">
    <location>
        <begin position="138"/>
        <end position="164"/>
    </location>
</feature>
<reference evidence="3" key="1">
    <citation type="submission" date="2014-04" db="EMBL/GenBank/DDBJ databases">
        <title>Evolutionary Origins and Diversification of the Mycorrhizal Mutualists.</title>
        <authorList>
            <consortium name="DOE Joint Genome Institute"/>
            <consortium name="Mycorrhizal Genomics Consortium"/>
            <person name="Kohler A."/>
            <person name="Kuo A."/>
            <person name="Nagy L.G."/>
            <person name="Floudas D."/>
            <person name="Copeland A."/>
            <person name="Barry K.W."/>
            <person name="Cichocki N."/>
            <person name="Veneault-Fourrey C."/>
            <person name="LaButti K."/>
            <person name="Lindquist E.A."/>
            <person name="Lipzen A."/>
            <person name="Lundell T."/>
            <person name="Morin E."/>
            <person name="Murat C."/>
            <person name="Riley R."/>
            <person name="Ohm R."/>
            <person name="Sun H."/>
            <person name="Tunlid A."/>
            <person name="Henrissat B."/>
            <person name="Grigoriev I.V."/>
            <person name="Hibbett D.S."/>
            <person name="Martin F."/>
        </authorList>
    </citation>
    <scope>NUCLEOTIDE SEQUENCE [LARGE SCALE GENOMIC DNA]</scope>
    <source>
        <strain evidence="3">FD-334 SS-4</strain>
    </source>
</reference>
<organism evidence="2 3">
    <name type="scientific">Hypholoma sublateritium (strain FD-334 SS-4)</name>
    <dbReference type="NCBI Taxonomy" id="945553"/>
    <lineage>
        <taxon>Eukaryota</taxon>
        <taxon>Fungi</taxon>
        <taxon>Dikarya</taxon>
        <taxon>Basidiomycota</taxon>
        <taxon>Agaricomycotina</taxon>
        <taxon>Agaricomycetes</taxon>
        <taxon>Agaricomycetidae</taxon>
        <taxon>Agaricales</taxon>
        <taxon>Agaricineae</taxon>
        <taxon>Strophariaceae</taxon>
        <taxon>Hypholoma</taxon>
    </lineage>
</organism>
<dbReference type="Proteomes" id="UP000054270">
    <property type="component" value="Unassembled WGS sequence"/>
</dbReference>
<gene>
    <name evidence="2" type="ORF">HYPSUDRAFT_249786</name>
</gene>
<dbReference type="EMBL" id="KN817518">
    <property type="protein sequence ID" value="KJA29977.1"/>
    <property type="molecule type" value="Genomic_DNA"/>
</dbReference>
<sequence>METSEIAFQRMSLARIPEFRPWRKLAGQTQGVYTQSITSSTQITHGPSQYPGQCLNSQEAPQNVRSDENAARRHPSQTRFQTPGPLEQEPIDSTLLQQEYWDDEDSDPEIYHYIVPAGLKVTFQDQAGNMIARVGKRGQVENASRSSTHIRGSSPTPRELQQGHFRMNSKGQYDQQYDMSRGGDVFEMNGGRKGRQTSPWRSHPSTMSSRSTKTIMIDEKGNQMLVKSPSIHRDGGRRLEQPYADISYHARISNI</sequence>
<feature type="compositionally biased region" description="Polar residues" evidence="1">
    <location>
        <begin position="141"/>
        <end position="156"/>
    </location>
</feature>
<feature type="region of interest" description="Disordered" evidence="1">
    <location>
        <begin position="59"/>
        <end position="90"/>
    </location>
</feature>
<evidence type="ECO:0000256" key="1">
    <source>
        <dbReference type="SAM" id="MobiDB-lite"/>
    </source>
</evidence>
<name>A0A0D2LPC7_HYPSF</name>
<feature type="region of interest" description="Disordered" evidence="1">
    <location>
        <begin position="190"/>
        <end position="211"/>
    </location>
</feature>
<accession>A0A0D2LPC7</accession>
<keyword evidence="3" id="KW-1185">Reference proteome</keyword>
<feature type="compositionally biased region" description="Polar residues" evidence="1">
    <location>
        <begin position="196"/>
        <end position="211"/>
    </location>
</feature>
<evidence type="ECO:0000313" key="3">
    <source>
        <dbReference type="Proteomes" id="UP000054270"/>
    </source>
</evidence>
<proteinExistence type="predicted"/>
<dbReference type="AlphaFoldDB" id="A0A0D2LPC7"/>
<evidence type="ECO:0000313" key="2">
    <source>
        <dbReference type="EMBL" id="KJA29977.1"/>
    </source>
</evidence>
<protein>
    <submittedName>
        <fullName evidence="2">Uncharacterized protein</fullName>
    </submittedName>
</protein>